<reference evidence="4 5" key="1">
    <citation type="journal article" date="2016" name="G3 (Bethesda)">
        <title>First Draft Assembly and Annotation of the Genome of a California Endemic Oak Quercus lobata Nee (Fagaceae).</title>
        <authorList>
            <person name="Sork V.L."/>
            <person name="Fitz-Gibbon S.T."/>
            <person name="Puiu D."/>
            <person name="Crepeau M."/>
            <person name="Gugger P.F."/>
            <person name="Sherman R."/>
            <person name="Stevens K."/>
            <person name="Langley C.H."/>
            <person name="Pellegrini M."/>
            <person name="Salzberg S.L."/>
        </authorList>
    </citation>
    <scope>NUCLEOTIDE SEQUENCE [LARGE SCALE GENOMIC DNA]</scope>
    <source>
        <strain evidence="4 5">cv. SW786</strain>
    </source>
</reference>
<protein>
    <recommendedName>
        <fullName evidence="3">Kinesin motor domain-containing protein</fullName>
    </recommendedName>
</protein>
<feature type="binding site" evidence="2">
    <location>
        <begin position="203"/>
        <end position="210"/>
    </location>
    <ligand>
        <name>ATP</name>
        <dbReference type="ChEBI" id="CHEBI:30616"/>
    </ligand>
</feature>
<dbReference type="GO" id="GO:0005524">
    <property type="term" value="F:ATP binding"/>
    <property type="evidence" value="ECO:0007669"/>
    <property type="project" value="UniProtKB-UniRule"/>
</dbReference>
<dbReference type="GO" id="GO:0008017">
    <property type="term" value="F:microtubule binding"/>
    <property type="evidence" value="ECO:0007669"/>
    <property type="project" value="InterPro"/>
</dbReference>
<keyword evidence="2" id="KW-0067">ATP-binding</keyword>
<dbReference type="PROSITE" id="PS50067">
    <property type="entry name" value="KINESIN_MOTOR_2"/>
    <property type="match status" value="1"/>
</dbReference>
<sequence length="277" mass="31496">MERNWVKLRNRALLEYRQGIKDFLDFAFEHTTMGDKIYCPCKKCNNYFAKTRDDVEADLLTIGILPSYTHWFRHGEERHFQTCDSLDSDDESDGDGLSEMVEDYCAAFNAASCVAGDSSGDSTEKPNDDAANFFLKLGDNEQKLFLDYKFTKLSFIVKLLHIKCLSDKVFSPTCSAQKVYEKGAKDVALSALTGINATIFAYGQTSSGKTYTMKGITENAIKDIYEHIRNHQERDFVVRVSALEIYNETVVDLLNRESGSLRLLDDHEVPAHEEVFR</sequence>
<dbReference type="Gramene" id="QL05p055903:mrna">
    <property type="protein sequence ID" value="QL05p055903:mrna"/>
    <property type="gene ID" value="QL05p055903"/>
</dbReference>
<dbReference type="InterPro" id="IPR027417">
    <property type="entry name" value="P-loop_NTPase"/>
</dbReference>
<accession>A0A7N2LSD7</accession>
<dbReference type="InterPro" id="IPR001752">
    <property type="entry name" value="Kinesin_motor_dom"/>
</dbReference>
<dbReference type="AlphaFoldDB" id="A0A7N2LSD7"/>
<dbReference type="EnsemblPlants" id="QL05p055903:mrna">
    <property type="protein sequence ID" value="QL05p055903:mrna"/>
    <property type="gene ID" value="QL05p055903"/>
</dbReference>
<evidence type="ECO:0000313" key="4">
    <source>
        <dbReference type="EnsemblPlants" id="QL05p055903:mrna"/>
    </source>
</evidence>
<dbReference type="PANTHER" id="PTHR47968:SF39">
    <property type="entry name" value="KINESIN-LIKE PROTEIN KIN-7B"/>
    <property type="match status" value="1"/>
</dbReference>
<dbReference type="InterPro" id="IPR029480">
    <property type="entry name" value="Transpos_assoc"/>
</dbReference>
<keyword evidence="2" id="KW-0547">Nucleotide-binding</keyword>
<proteinExistence type="inferred from homology"/>
<name>A0A7N2LSD7_QUELO</name>
<dbReference type="Pfam" id="PF00225">
    <property type="entry name" value="Kinesin"/>
    <property type="match status" value="1"/>
</dbReference>
<dbReference type="GO" id="GO:0007018">
    <property type="term" value="P:microtubule-based movement"/>
    <property type="evidence" value="ECO:0007669"/>
    <property type="project" value="InterPro"/>
</dbReference>
<dbReference type="InterPro" id="IPR036961">
    <property type="entry name" value="Kinesin_motor_dom_sf"/>
</dbReference>
<dbReference type="Gene3D" id="3.40.850.10">
    <property type="entry name" value="Kinesin motor domain"/>
    <property type="match status" value="1"/>
</dbReference>
<dbReference type="SUPFAM" id="SSF52540">
    <property type="entry name" value="P-loop containing nucleoside triphosphate hydrolases"/>
    <property type="match status" value="1"/>
</dbReference>
<dbReference type="GO" id="GO:0003777">
    <property type="term" value="F:microtubule motor activity"/>
    <property type="evidence" value="ECO:0007669"/>
    <property type="project" value="InterPro"/>
</dbReference>
<evidence type="ECO:0000256" key="2">
    <source>
        <dbReference type="PROSITE-ProRule" id="PRU00283"/>
    </source>
</evidence>
<dbReference type="SMART" id="SM00129">
    <property type="entry name" value="KISc"/>
    <property type="match status" value="1"/>
</dbReference>
<dbReference type="EMBL" id="LRBV02000005">
    <property type="status" value="NOT_ANNOTATED_CDS"/>
    <property type="molecule type" value="Genomic_DNA"/>
</dbReference>
<comment type="similarity">
    <text evidence="2">Belongs to the TRAFAC class myosin-kinesin ATPase superfamily. Kinesin family.</text>
</comment>
<evidence type="ECO:0000259" key="3">
    <source>
        <dbReference type="PROSITE" id="PS50067"/>
    </source>
</evidence>
<keyword evidence="5" id="KW-1185">Reference proteome</keyword>
<reference evidence="4" key="2">
    <citation type="submission" date="2021-01" db="UniProtKB">
        <authorList>
            <consortium name="EnsemblPlants"/>
        </authorList>
    </citation>
    <scope>IDENTIFICATION</scope>
</reference>
<evidence type="ECO:0000313" key="5">
    <source>
        <dbReference type="Proteomes" id="UP000594261"/>
    </source>
</evidence>
<dbReference type="Proteomes" id="UP000594261">
    <property type="component" value="Chromosome 5"/>
</dbReference>
<keyword evidence="1 2" id="KW-0505">Motor protein</keyword>
<evidence type="ECO:0000256" key="1">
    <source>
        <dbReference type="ARBA" id="ARBA00023175"/>
    </source>
</evidence>
<dbReference type="Pfam" id="PF13963">
    <property type="entry name" value="Transpos_assoc"/>
    <property type="match status" value="1"/>
</dbReference>
<dbReference type="InterPro" id="IPR027640">
    <property type="entry name" value="Kinesin-like_fam"/>
</dbReference>
<dbReference type="PANTHER" id="PTHR47968">
    <property type="entry name" value="CENTROMERE PROTEIN E"/>
    <property type="match status" value="1"/>
</dbReference>
<dbReference type="InParanoid" id="A0A7N2LSD7"/>
<feature type="domain" description="Kinesin motor" evidence="3">
    <location>
        <begin position="130"/>
        <end position="277"/>
    </location>
</feature>
<organism evidence="4 5">
    <name type="scientific">Quercus lobata</name>
    <name type="common">Valley oak</name>
    <dbReference type="NCBI Taxonomy" id="97700"/>
    <lineage>
        <taxon>Eukaryota</taxon>
        <taxon>Viridiplantae</taxon>
        <taxon>Streptophyta</taxon>
        <taxon>Embryophyta</taxon>
        <taxon>Tracheophyta</taxon>
        <taxon>Spermatophyta</taxon>
        <taxon>Magnoliopsida</taxon>
        <taxon>eudicotyledons</taxon>
        <taxon>Gunneridae</taxon>
        <taxon>Pentapetalae</taxon>
        <taxon>rosids</taxon>
        <taxon>fabids</taxon>
        <taxon>Fagales</taxon>
        <taxon>Fagaceae</taxon>
        <taxon>Quercus</taxon>
    </lineage>
</organism>